<evidence type="ECO:0000313" key="11">
    <source>
        <dbReference type="EMBL" id="TCK61924.1"/>
    </source>
</evidence>
<evidence type="ECO:0000256" key="9">
    <source>
        <dbReference type="RuleBase" id="RU362081"/>
    </source>
</evidence>
<dbReference type="SFLD" id="SFLDS00003">
    <property type="entry name" value="Haloacid_Dehalogenase"/>
    <property type="match status" value="1"/>
</dbReference>
<proteinExistence type="inferred from homology"/>
<comment type="subcellular location">
    <subcellularLocation>
        <location evidence="9">Cell membrane</location>
    </subcellularLocation>
    <subcellularLocation>
        <location evidence="1">Membrane</location>
    </subcellularLocation>
</comment>
<evidence type="ECO:0000256" key="6">
    <source>
        <dbReference type="ARBA" id="ARBA00023136"/>
    </source>
</evidence>
<protein>
    <recommendedName>
        <fullName evidence="7">P-type Zn(2+) transporter</fullName>
        <ecNumber evidence="7">7.2.2.12</ecNumber>
    </recommendedName>
</protein>
<comment type="catalytic activity">
    <reaction evidence="8">
        <text>Zn(2+)(in) + ATP + H2O = Zn(2+)(out) + ADP + phosphate + H(+)</text>
        <dbReference type="Rhea" id="RHEA:20621"/>
        <dbReference type="ChEBI" id="CHEBI:15377"/>
        <dbReference type="ChEBI" id="CHEBI:15378"/>
        <dbReference type="ChEBI" id="CHEBI:29105"/>
        <dbReference type="ChEBI" id="CHEBI:30616"/>
        <dbReference type="ChEBI" id="CHEBI:43474"/>
        <dbReference type="ChEBI" id="CHEBI:456216"/>
        <dbReference type="EC" id="7.2.2.12"/>
    </reaction>
</comment>
<dbReference type="NCBIfam" id="TIGR01525">
    <property type="entry name" value="ATPase-IB_hvy"/>
    <property type="match status" value="1"/>
</dbReference>
<dbReference type="AlphaFoldDB" id="A0A4R1KBS8"/>
<dbReference type="Proteomes" id="UP000294614">
    <property type="component" value="Unassembled WGS sequence"/>
</dbReference>
<dbReference type="PRINTS" id="PR00119">
    <property type="entry name" value="CATATPASE"/>
</dbReference>
<dbReference type="InterPro" id="IPR001757">
    <property type="entry name" value="P_typ_ATPase"/>
</dbReference>
<dbReference type="SUPFAM" id="SSF81653">
    <property type="entry name" value="Calcium ATPase, transduction domain A"/>
    <property type="match status" value="1"/>
</dbReference>
<keyword evidence="9" id="KW-1003">Cell membrane</keyword>
<evidence type="ECO:0000256" key="5">
    <source>
        <dbReference type="ARBA" id="ARBA00022989"/>
    </source>
</evidence>
<keyword evidence="6 9" id="KW-0472">Membrane</keyword>
<dbReference type="SFLD" id="SFLDF00027">
    <property type="entry name" value="p-type_atpase"/>
    <property type="match status" value="1"/>
</dbReference>
<keyword evidence="9" id="KW-0479">Metal-binding</keyword>
<keyword evidence="5 9" id="KW-1133">Transmembrane helix</keyword>
<dbReference type="GO" id="GO:0016887">
    <property type="term" value="F:ATP hydrolysis activity"/>
    <property type="evidence" value="ECO:0007669"/>
    <property type="project" value="InterPro"/>
</dbReference>
<evidence type="ECO:0000256" key="8">
    <source>
        <dbReference type="ARBA" id="ARBA00047308"/>
    </source>
</evidence>
<gene>
    <name evidence="11" type="ORF">C8D98_0431</name>
</gene>
<dbReference type="GO" id="GO:0016463">
    <property type="term" value="F:P-type zinc transporter activity"/>
    <property type="evidence" value="ECO:0007669"/>
    <property type="project" value="UniProtKB-EC"/>
</dbReference>
<accession>A0A4R1KBS8</accession>
<dbReference type="RefSeq" id="WP_132871602.1">
    <property type="nucleotide sequence ID" value="NZ_SMGG01000003.1"/>
</dbReference>
<dbReference type="PROSITE" id="PS00154">
    <property type="entry name" value="ATPASE_E1_E2"/>
    <property type="match status" value="1"/>
</dbReference>
<dbReference type="NCBIfam" id="TIGR01494">
    <property type="entry name" value="ATPase_P-type"/>
    <property type="match status" value="1"/>
</dbReference>
<dbReference type="Gene3D" id="3.40.50.1000">
    <property type="entry name" value="HAD superfamily/HAD-like"/>
    <property type="match status" value="1"/>
</dbReference>
<dbReference type="Gene3D" id="2.70.150.10">
    <property type="entry name" value="Calcium-transporting ATPase, cytoplasmic transduction domain A"/>
    <property type="match status" value="1"/>
</dbReference>
<dbReference type="InterPro" id="IPR008250">
    <property type="entry name" value="ATPase_P-typ_transduc_dom_A_sf"/>
</dbReference>
<keyword evidence="9" id="KW-0067">ATP-binding</keyword>
<evidence type="ECO:0000256" key="4">
    <source>
        <dbReference type="ARBA" id="ARBA00022967"/>
    </source>
</evidence>
<comment type="similarity">
    <text evidence="2 9">Belongs to the cation transport ATPase (P-type) (TC 3.A.3) family. Type IB subfamily.</text>
</comment>
<dbReference type="InterPro" id="IPR027256">
    <property type="entry name" value="P-typ_ATPase_IB"/>
</dbReference>
<dbReference type="InterPro" id="IPR051014">
    <property type="entry name" value="Cation_Transport_ATPase_IB"/>
</dbReference>
<evidence type="ECO:0000256" key="3">
    <source>
        <dbReference type="ARBA" id="ARBA00022692"/>
    </source>
</evidence>
<dbReference type="InterPro" id="IPR018303">
    <property type="entry name" value="ATPase_P-typ_P_site"/>
</dbReference>
<dbReference type="GO" id="GO:0005524">
    <property type="term" value="F:ATP binding"/>
    <property type="evidence" value="ECO:0007669"/>
    <property type="project" value="UniProtKB-UniRule"/>
</dbReference>
<dbReference type="OrthoDB" id="9763278at2"/>
<evidence type="ECO:0000313" key="12">
    <source>
        <dbReference type="Proteomes" id="UP000294614"/>
    </source>
</evidence>
<keyword evidence="3 9" id="KW-0812">Transmembrane</keyword>
<dbReference type="Pfam" id="PF00122">
    <property type="entry name" value="E1-E2_ATPase"/>
    <property type="match status" value="1"/>
</dbReference>
<dbReference type="PANTHER" id="PTHR48085:SF5">
    <property type="entry name" value="CADMIUM_ZINC-TRANSPORTING ATPASE HMA4-RELATED"/>
    <property type="match status" value="1"/>
</dbReference>
<evidence type="ECO:0000256" key="1">
    <source>
        <dbReference type="ARBA" id="ARBA00004370"/>
    </source>
</evidence>
<dbReference type="InterPro" id="IPR044492">
    <property type="entry name" value="P_typ_ATPase_HD_dom"/>
</dbReference>
<name>A0A4R1KBS8_9BACT</name>
<dbReference type="PANTHER" id="PTHR48085">
    <property type="entry name" value="CADMIUM/ZINC-TRANSPORTING ATPASE HMA2-RELATED"/>
    <property type="match status" value="1"/>
</dbReference>
<evidence type="ECO:0000256" key="2">
    <source>
        <dbReference type="ARBA" id="ARBA00006024"/>
    </source>
</evidence>
<dbReference type="InterPro" id="IPR023299">
    <property type="entry name" value="ATPase_P-typ_cyto_dom_N"/>
</dbReference>
<reference evidence="11 12" key="1">
    <citation type="submission" date="2019-03" db="EMBL/GenBank/DDBJ databases">
        <title>Genomic Encyclopedia of Type Strains, Phase IV (KMG-IV): sequencing the most valuable type-strain genomes for metagenomic binning, comparative biology and taxonomic classification.</title>
        <authorList>
            <person name="Goeker M."/>
        </authorList>
    </citation>
    <scope>NUCLEOTIDE SEQUENCE [LARGE SCALE GENOMIC DNA]</scope>
    <source>
        <strain evidence="11 12">DSM 24984</strain>
    </source>
</reference>
<dbReference type="InterPro" id="IPR036412">
    <property type="entry name" value="HAD-like_sf"/>
</dbReference>
<dbReference type="InterPro" id="IPR023214">
    <property type="entry name" value="HAD_sf"/>
</dbReference>
<dbReference type="SFLD" id="SFLDG00002">
    <property type="entry name" value="C1.7:_P-type_atpase_like"/>
    <property type="match status" value="1"/>
</dbReference>
<keyword evidence="9" id="KW-0547">Nucleotide-binding</keyword>
<evidence type="ECO:0000256" key="7">
    <source>
        <dbReference type="ARBA" id="ARBA00039097"/>
    </source>
</evidence>
<keyword evidence="4" id="KW-1278">Translocase</keyword>
<dbReference type="GO" id="GO:0005886">
    <property type="term" value="C:plasma membrane"/>
    <property type="evidence" value="ECO:0007669"/>
    <property type="project" value="UniProtKB-SubCell"/>
</dbReference>
<feature type="transmembrane region" description="Helical" evidence="9">
    <location>
        <begin position="129"/>
        <end position="150"/>
    </location>
</feature>
<dbReference type="Gene3D" id="3.40.1110.10">
    <property type="entry name" value="Calcium-transporting ATPase, cytoplasmic domain N"/>
    <property type="match status" value="1"/>
</dbReference>
<comment type="caution">
    <text evidence="11">The sequence shown here is derived from an EMBL/GenBank/DDBJ whole genome shotgun (WGS) entry which is preliminary data.</text>
</comment>
<dbReference type="EC" id="7.2.2.12" evidence="7"/>
<keyword evidence="12" id="KW-1185">Reference proteome</keyword>
<dbReference type="EMBL" id="SMGG01000003">
    <property type="protein sequence ID" value="TCK61924.1"/>
    <property type="molecule type" value="Genomic_DNA"/>
</dbReference>
<evidence type="ECO:0000259" key="10">
    <source>
        <dbReference type="Pfam" id="PF00122"/>
    </source>
</evidence>
<sequence>MLKIVSSSPERVRLKYPVLRSEQNLCSSIVSVLSSKNGIKSVRCNRKCASLIVEYKSDSLSVSDIVNLVVSIKPAPLTVSQSAKADCACDDAKDSLALLSRKSEFTALSVAAGASFISKRFLGRAFSQALFSPMWMFTAFFAAPLVYSAVSKSIKDKKIGLDSFLGAGIGAALLGGETMTALEILWVNSGAELMQEHITEKSRTSIKSILDVTAKTAFILVNGREIEVPVERIEPQSTVIVRTGEKISVDGEIIRGEAMVNEAPINGRQELIHKVKSDTVYAGTYVQDGLIYIRADRVGDSTYLSRILAAVETSLENKAPIELEADRLAKKLVNIGLIMTAGTWLLTRNLSRTLSVMLVMTCPCATALAASSAVSASIGNAASKGVLIKGGRYLEDAGEQESFCFDKTGTITTDMPEVIDVHALKGFSEQDVLMRAYAAELHNRHPMAAAIRKKAESYCLEKPDHAVCETILGMGVAADTAEGTVCVGNRKLMDRFSIKTGTVAKKAELWANEGKSVLYVAEGNRLLGILSVQTKDKEGVAEMIETLRKDGVKNLIMVTGDERQSAEPLAQRLGFDECHYSVLPQDKADIIRQIQKDHKVAMIGDGINDVLALAQSDLGIAMGAAGSDVAVEAADIALVDDDLNKIVFLRQLSKKTKTIINQNFTIATSTNAAGAVLGAVGMLNPLMAGLLHIVHTGGIMANSSRLITYNGEDKND</sequence>
<dbReference type="Pfam" id="PF00702">
    <property type="entry name" value="Hydrolase"/>
    <property type="match status" value="1"/>
</dbReference>
<dbReference type="SUPFAM" id="SSF56784">
    <property type="entry name" value="HAD-like"/>
    <property type="match status" value="1"/>
</dbReference>
<dbReference type="GO" id="GO:0046872">
    <property type="term" value="F:metal ion binding"/>
    <property type="evidence" value="ECO:0007669"/>
    <property type="project" value="UniProtKB-KW"/>
</dbReference>
<dbReference type="InterPro" id="IPR059000">
    <property type="entry name" value="ATPase_P-type_domA"/>
</dbReference>
<feature type="domain" description="P-type ATPase A" evidence="10">
    <location>
        <begin position="213"/>
        <end position="312"/>
    </location>
</feature>
<comment type="caution">
    <text evidence="9">Lacks conserved residue(s) required for the propagation of feature annotation.</text>
</comment>
<organism evidence="11 12">
    <name type="scientific">Seleniivibrio woodruffii</name>
    <dbReference type="NCBI Taxonomy" id="1078050"/>
    <lineage>
        <taxon>Bacteria</taxon>
        <taxon>Pseudomonadati</taxon>
        <taxon>Deferribacterota</taxon>
        <taxon>Deferribacteres</taxon>
        <taxon>Deferribacterales</taxon>
        <taxon>Geovibrionaceae</taxon>
        <taxon>Seleniivibrio</taxon>
    </lineage>
</organism>